<accession>A0A366XTP6</accession>
<name>A0A366XTP6_9BACI</name>
<evidence type="ECO:0008006" key="3">
    <source>
        <dbReference type="Google" id="ProtNLM"/>
    </source>
</evidence>
<organism evidence="1 2">
    <name type="scientific">Bacillus taeanensis</name>
    <dbReference type="NCBI Taxonomy" id="273032"/>
    <lineage>
        <taxon>Bacteria</taxon>
        <taxon>Bacillati</taxon>
        <taxon>Bacillota</taxon>
        <taxon>Bacilli</taxon>
        <taxon>Bacillales</taxon>
        <taxon>Bacillaceae</taxon>
        <taxon>Bacillus</taxon>
    </lineage>
</organism>
<dbReference type="OrthoDB" id="9785438at2"/>
<dbReference type="PANTHER" id="PTHR33639:SF2">
    <property type="entry name" value="DUF393 DOMAIN-CONTAINING PROTEIN"/>
    <property type="match status" value="1"/>
</dbReference>
<evidence type="ECO:0000313" key="2">
    <source>
        <dbReference type="Proteomes" id="UP000253314"/>
    </source>
</evidence>
<dbReference type="AlphaFoldDB" id="A0A366XTP6"/>
<keyword evidence="2" id="KW-1185">Reference proteome</keyword>
<protein>
    <recommendedName>
        <fullName evidence="3">Thiol-disulfide oxidoreductase</fullName>
    </recommendedName>
</protein>
<dbReference type="Proteomes" id="UP000253314">
    <property type="component" value="Unassembled WGS sequence"/>
</dbReference>
<comment type="caution">
    <text evidence="1">The sequence shown here is derived from an EMBL/GenBank/DDBJ whole genome shotgun (WGS) entry which is preliminary data.</text>
</comment>
<dbReference type="GO" id="GO:0015035">
    <property type="term" value="F:protein-disulfide reductase activity"/>
    <property type="evidence" value="ECO:0007669"/>
    <property type="project" value="InterPro"/>
</dbReference>
<sequence length="134" mass="15577">MTMTKPVLLFDGVCNLCNGIVQFVIKHDKKEHFLFASLQSEAGQQLLKQFALPTDDFNSFVYVKGDTYYTKSTAALFVVKRLSGLWQLLFAAMILPKPIRDKLYDLIAKNRYKLFRKRDTCMMPTPELKKRFLD</sequence>
<dbReference type="InterPro" id="IPR007263">
    <property type="entry name" value="DCC1-like"/>
</dbReference>
<dbReference type="EMBL" id="QOCW01000015">
    <property type="protein sequence ID" value="RBW68918.1"/>
    <property type="molecule type" value="Genomic_DNA"/>
</dbReference>
<dbReference type="InterPro" id="IPR052927">
    <property type="entry name" value="DCC_oxidoreductase"/>
</dbReference>
<evidence type="ECO:0000313" key="1">
    <source>
        <dbReference type="EMBL" id="RBW68918.1"/>
    </source>
</evidence>
<reference evidence="1 2" key="1">
    <citation type="submission" date="2018-07" db="EMBL/GenBank/DDBJ databases">
        <title>Lottiidibacillus patelloidae gen. nov., sp. nov., isolated from the intestinal tract of a marine limpet and the reclassification of B. taeanensis BH030017T, B. algicola KMM 3737T and B. hwajinpoensis SW-72T as genus Lottiidibacillus.</title>
        <authorList>
            <person name="Liu R."/>
            <person name="Huang Z."/>
        </authorList>
    </citation>
    <scope>NUCLEOTIDE SEQUENCE [LARGE SCALE GENOMIC DNA]</scope>
    <source>
        <strain evidence="1 2">BH030017</strain>
    </source>
</reference>
<dbReference type="PANTHER" id="PTHR33639">
    <property type="entry name" value="THIOL-DISULFIDE OXIDOREDUCTASE DCC"/>
    <property type="match status" value="1"/>
</dbReference>
<dbReference type="Pfam" id="PF04134">
    <property type="entry name" value="DCC1-like"/>
    <property type="match status" value="1"/>
</dbReference>
<proteinExistence type="predicted"/>
<gene>
    <name evidence="1" type="ORF">DS031_14380</name>
</gene>